<dbReference type="AlphaFoldDB" id="A0A1M7DKF1"/>
<dbReference type="Gene3D" id="1.10.443.10">
    <property type="entry name" value="Intergrase catalytic core"/>
    <property type="match status" value="1"/>
</dbReference>
<evidence type="ECO:0000313" key="11">
    <source>
        <dbReference type="Proteomes" id="UP000184386"/>
    </source>
</evidence>
<keyword evidence="11" id="KW-1185">Reference proteome</keyword>
<evidence type="ECO:0000256" key="1">
    <source>
        <dbReference type="ARBA" id="ARBA00003283"/>
    </source>
</evidence>
<dbReference type="GO" id="GO:0006310">
    <property type="term" value="P:DNA recombination"/>
    <property type="evidence" value="ECO:0007669"/>
    <property type="project" value="UniProtKB-KW"/>
</dbReference>
<dbReference type="OrthoDB" id="9801717at2"/>
<proteinExistence type="inferred from homology"/>
<dbReference type="Gene3D" id="1.10.150.130">
    <property type="match status" value="1"/>
</dbReference>
<dbReference type="InterPro" id="IPR010998">
    <property type="entry name" value="Integrase_recombinase_N"/>
</dbReference>
<dbReference type="InterPro" id="IPR044068">
    <property type="entry name" value="CB"/>
</dbReference>
<gene>
    <name evidence="9" type="ORF">SAMN02745136_05714</name>
    <name evidence="10" type="ORF">SAMN02745136_05726</name>
</gene>
<keyword evidence="3" id="KW-0229">DNA integration</keyword>
<keyword evidence="5" id="KW-0233">DNA recombination</keyword>
<dbReference type="STRING" id="1121322.SAMN02745136_05714"/>
<evidence type="ECO:0000259" key="7">
    <source>
        <dbReference type="PROSITE" id="PS51898"/>
    </source>
</evidence>
<keyword evidence="4 6" id="KW-0238">DNA-binding</keyword>
<dbReference type="GO" id="GO:0003677">
    <property type="term" value="F:DNA binding"/>
    <property type="evidence" value="ECO:0007669"/>
    <property type="project" value="UniProtKB-UniRule"/>
</dbReference>
<name>A0A1M7DKF1_9FIRM</name>
<dbReference type="InterPro" id="IPR004107">
    <property type="entry name" value="Integrase_SAM-like_N"/>
</dbReference>
<dbReference type="PROSITE" id="PS51898">
    <property type="entry name" value="TYR_RECOMBINASE"/>
    <property type="match status" value="1"/>
</dbReference>
<dbReference type="PANTHER" id="PTHR30349">
    <property type="entry name" value="PHAGE INTEGRASE-RELATED"/>
    <property type="match status" value="1"/>
</dbReference>
<evidence type="ECO:0000313" key="9">
    <source>
        <dbReference type="EMBL" id="SHL79649.1"/>
    </source>
</evidence>
<dbReference type="PANTHER" id="PTHR30349:SF41">
    <property type="entry name" value="INTEGRASE_RECOMBINASE PROTEIN MJ0367-RELATED"/>
    <property type="match status" value="1"/>
</dbReference>
<comment type="function">
    <text evidence="1">Site-specific tyrosine recombinase, which acts by catalyzing the cutting and rejoining of the recombining DNA molecules.</text>
</comment>
<organism evidence="9 11">
    <name type="scientific">Anaerocolumna jejuensis DSM 15929</name>
    <dbReference type="NCBI Taxonomy" id="1121322"/>
    <lineage>
        <taxon>Bacteria</taxon>
        <taxon>Bacillati</taxon>
        <taxon>Bacillota</taxon>
        <taxon>Clostridia</taxon>
        <taxon>Lachnospirales</taxon>
        <taxon>Lachnospiraceae</taxon>
        <taxon>Anaerocolumna</taxon>
    </lineage>
</organism>
<dbReference type="PROSITE" id="PS51900">
    <property type="entry name" value="CB"/>
    <property type="match status" value="1"/>
</dbReference>
<evidence type="ECO:0000313" key="10">
    <source>
        <dbReference type="EMBL" id="SHL80268.1"/>
    </source>
</evidence>
<dbReference type="InterPro" id="IPR050090">
    <property type="entry name" value="Tyrosine_recombinase_XerCD"/>
</dbReference>
<dbReference type="InterPro" id="IPR013762">
    <property type="entry name" value="Integrase-like_cat_sf"/>
</dbReference>
<sequence length="340" mass="39211">MKTISLNKTLFFSQTCEYLNVYLPKQAVKSERTIKTYKDALTVFRCYLTKERGLSIRTFKFEDCTRDLLLDYLSYLSSEHTESSCNNRMAAIKSYLWYVADGEISMQSIALMASKIPRIREPKITREIIHEADFSALLFAPPRTKTGMRDRTIMILLYDSAIRVSELLALDTSSLNLSASPAYISVHGKGDKERIVVITERTVSHLQQYLNLYHKSDPKEVSLFYTSMKGRTDRMSAGNIARIINKYADMIRAEHPNLPKQIYPHMFRRTRATNLYQDGVELELISRILGHSSTQTTRIYATPSIDMMRKAMEPKDQSLSVEKELWLDDEDELARLCGIR</sequence>
<dbReference type="RefSeq" id="WP_073280580.1">
    <property type="nucleotide sequence ID" value="NZ_FRAC01000056.1"/>
</dbReference>
<dbReference type="InterPro" id="IPR002104">
    <property type="entry name" value="Integrase_catalytic"/>
</dbReference>
<dbReference type="InterPro" id="IPR011010">
    <property type="entry name" value="DNA_brk_join_enz"/>
</dbReference>
<evidence type="ECO:0000256" key="2">
    <source>
        <dbReference type="ARBA" id="ARBA00008857"/>
    </source>
</evidence>
<accession>A0A1M7DKF1</accession>
<comment type="similarity">
    <text evidence="2">Belongs to the 'phage' integrase family.</text>
</comment>
<dbReference type="EMBL" id="FRAC01000056">
    <property type="protein sequence ID" value="SHL79649.1"/>
    <property type="molecule type" value="Genomic_DNA"/>
</dbReference>
<evidence type="ECO:0000256" key="3">
    <source>
        <dbReference type="ARBA" id="ARBA00022908"/>
    </source>
</evidence>
<feature type="domain" description="Core-binding (CB)" evidence="8">
    <location>
        <begin position="13"/>
        <end position="100"/>
    </location>
</feature>
<dbReference type="SUPFAM" id="SSF56349">
    <property type="entry name" value="DNA breaking-rejoining enzymes"/>
    <property type="match status" value="1"/>
</dbReference>
<evidence type="ECO:0000256" key="4">
    <source>
        <dbReference type="ARBA" id="ARBA00023125"/>
    </source>
</evidence>
<evidence type="ECO:0000259" key="8">
    <source>
        <dbReference type="PROSITE" id="PS51900"/>
    </source>
</evidence>
<dbReference type="GO" id="GO:0015074">
    <property type="term" value="P:DNA integration"/>
    <property type="evidence" value="ECO:0007669"/>
    <property type="project" value="UniProtKB-KW"/>
</dbReference>
<dbReference type="Pfam" id="PF02899">
    <property type="entry name" value="Phage_int_SAM_1"/>
    <property type="match status" value="1"/>
</dbReference>
<dbReference type="Pfam" id="PF00589">
    <property type="entry name" value="Phage_integrase"/>
    <property type="match status" value="1"/>
</dbReference>
<evidence type="ECO:0000256" key="5">
    <source>
        <dbReference type="ARBA" id="ARBA00023172"/>
    </source>
</evidence>
<dbReference type="EMBL" id="FRAC01000057">
    <property type="protein sequence ID" value="SHL80268.1"/>
    <property type="molecule type" value="Genomic_DNA"/>
</dbReference>
<dbReference type="Proteomes" id="UP000184386">
    <property type="component" value="Unassembled WGS sequence"/>
</dbReference>
<reference evidence="9 11" key="1">
    <citation type="submission" date="2016-11" db="EMBL/GenBank/DDBJ databases">
        <authorList>
            <person name="Jaros S."/>
            <person name="Januszkiewicz K."/>
            <person name="Wedrychowicz H."/>
        </authorList>
    </citation>
    <scope>NUCLEOTIDE SEQUENCE [LARGE SCALE GENOMIC DNA]</scope>
    <source>
        <strain evidence="9 11">DSM 15929</strain>
    </source>
</reference>
<protein>
    <submittedName>
        <fullName evidence="9">Site-specific recombinase XerD</fullName>
    </submittedName>
</protein>
<evidence type="ECO:0000256" key="6">
    <source>
        <dbReference type="PROSITE-ProRule" id="PRU01248"/>
    </source>
</evidence>
<feature type="domain" description="Tyr recombinase" evidence="7">
    <location>
        <begin position="123"/>
        <end position="313"/>
    </location>
</feature>